<dbReference type="RefSeq" id="WP_048036398.1">
    <property type="nucleotide sequence ID" value="NZ_CP009509.1"/>
</dbReference>
<dbReference type="AlphaFoldDB" id="A0A0E3LFT7"/>
<gene>
    <name evidence="1" type="ORF">MSMAW_2350</name>
</gene>
<accession>A0A0E3LFT7</accession>
<dbReference type="GeneID" id="24852101"/>
<sequence length="178" mass="20727">MNPIVSEVTCGNVKGVSKDLIKEVLKELLIEEPGLIEDIFQKMKAELEEIITYTNRDLAIERTRIADIELLLGLDDAVKDPNDPYYSEKRKRLDELQKKSGFLLDCKTPNENAEDRLYKELQLRGFMKTRDVMNYLGLKHNQQARRVMKKVSDTHKDVVLDPNEQGKGHRIRFLRTKK</sequence>
<protein>
    <submittedName>
        <fullName evidence="1">Uncharacterized protein</fullName>
    </submittedName>
</protein>
<organism evidence="1 2">
    <name type="scientific">Methanosarcina mazei WWM610</name>
    <dbReference type="NCBI Taxonomy" id="1434117"/>
    <lineage>
        <taxon>Archaea</taxon>
        <taxon>Methanobacteriati</taxon>
        <taxon>Methanobacteriota</taxon>
        <taxon>Stenosarchaea group</taxon>
        <taxon>Methanomicrobia</taxon>
        <taxon>Methanosarcinales</taxon>
        <taxon>Methanosarcinaceae</taxon>
        <taxon>Methanosarcina</taxon>
    </lineage>
</organism>
<dbReference type="HOGENOM" id="CLU_1507396_0_0_2"/>
<dbReference type="EMBL" id="CP009509">
    <property type="protein sequence ID" value="AKB41341.1"/>
    <property type="molecule type" value="Genomic_DNA"/>
</dbReference>
<reference evidence="1 2" key="1">
    <citation type="submission" date="2014-07" db="EMBL/GenBank/DDBJ databases">
        <title>Methanogenic archaea and the global carbon cycle.</title>
        <authorList>
            <person name="Henriksen J.R."/>
            <person name="Luke J."/>
            <person name="Reinhart S."/>
            <person name="Benedict M.N."/>
            <person name="Youngblut N.D."/>
            <person name="Metcalf M.E."/>
            <person name="Whitaker R.J."/>
            <person name="Metcalf W.W."/>
        </authorList>
    </citation>
    <scope>NUCLEOTIDE SEQUENCE [LARGE SCALE GENOMIC DNA]</scope>
    <source>
        <strain evidence="1 2">WWM610</strain>
    </source>
</reference>
<name>A0A0E3LFT7_METMZ</name>
<evidence type="ECO:0000313" key="1">
    <source>
        <dbReference type="EMBL" id="AKB41341.1"/>
    </source>
</evidence>
<proteinExistence type="predicted"/>
<dbReference type="PATRIC" id="fig|1434117.4.peg.3002"/>
<evidence type="ECO:0000313" key="2">
    <source>
        <dbReference type="Proteomes" id="UP000033058"/>
    </source>
</evidence>
<dbReference type="Proteomes" id="UP000033058">
    <property type="component" value="Chromosome"/>
</dbReference>